<proteinExistence type="predicted"/>
<organism evidence="4 5">
    <name type="scientific">Massilia eurypsychrophila</name>
    <dbReference type="NCBI Taxonomy" id="1485217"/>
    <lineage>
        <taxon>Bacteria</taxon>
        <taxon>Pseudomonadati</taxon>
        <taxon>Pseudomonadota</taxon>
        <taxon>Betaproteobacteria</taxon>
        <taxon>Burkholderiales</taxon>
        <taxon>Oxalobacteraceae</taxon>
        <taxon>Telluria group</taxon>
        <taxon>Massilia</taxon>
    </lineage>
</organism>
<reference evidence="4 5" key="1">
    <citation type="submission" date="2017-10" db="EMBL/GenBank/DDBJ databases">
        <title>Massilia psychrophilum sp. nov., a novel purple-pigmented bacterium isolated from Tianshan glacier, Xinjiang Municipality, China.</title>
        <authorList>
            <person name="Wang H."/>
        </authorList>
    </citation>
    <scope>NUCLEOTIDE SEQUENCE [LARGE SCALE GENOMIC DNA]</scope>
    <source>
        <strain evidence="4 5">JCM 30074</strain>
    </source>
</reference>
<keyword evidence="5" id="KW-1185">Reference proteome</keyword>
<name>A0A2G8TAK2_9BURK</name>
<dbReference type="AlphaFoldDB" id="A0A2G8TAK2"/>
<keyword evidence="2" id="KW-1133">Transmembrane helix</keyword>
<dbReference type="Pfam" id="PF25800">
    <property type="entry name" value="FimV_N"/>
    <property type="match status" value="1"/>
</dbReference>
<keyword evidence="1" id="KW-0175">Coiled coil</keyword>
<comment type="caution">
    <text evidence="4">The sequence shown here is derived from an EMBL/GenBank/DDBJ whole genome shotgun (WGS) entry which is preliminary data.</text>
</comment>
<feature type="transmembrane region" description="Helical" evidence="2">
    <location>
        <begin position="294"/>
        <end position="315"/>
    </location>
</feature>
<evidence type="ECO:0000313" key="4">
    <source>
        <dbReference type="EMBL" id="PIL43087.1"/>
    </source>
</evidence>
<dbReference type="InterPro" id="IPR057840">
    <property type="entry name" value="FimV_N"/>
</dbReference>
<keyword evidence="2" id="KW-0472">Membrane</keyword>
<feature type="coiled-coil region" evidence="1">
    <location>
        <begin position="224"/>
        <end position="251"/>
    </location>
</feature>
<evidence type="ECO:0000256" key="2">
    <source>
        <dbReference type="SAM" id="Phobius"/>
    </source>
</evidence>
<dbReference type="EMBL" id="PDOC01000017">
    <property type="protein sequence ID" value="PIL43087.1"/>
    <property type="molecule type" value="Genomic_DNA"/>
</dbReference>
<evidence type="ECO:0000313" key="5">
    <source>
        <dbReference type="Proteomes" id="UP000230390"/>
    </source>
</evidence>
<protein>
    <recommendedName>
        <fullName evidence="3">FimV N-terminal domain-containing protein</fullName>
    </recommendedName>
</protein>
<accession>A0A2G8TAK2</accession>
<evidence type="ECO:0000259" key="3">
    <source>
        <dbReference type="Pfam" id="PF25800"/>
    </source>
</evidence>
<evidence type="ECO:0000256" key="1">
    <source>
        <dbReference type="SAM" id="Coils"/>
    </source>
</evidence>
<keyword evidence="2" id="KW-0812">Transmembrane</keyword>
<dbReference type="Proteomes" id="UP000230390">
    <property type="component" value="Unassembled WGS sequence"/>
</dbReference>
<sequence length="360" mass="37346">MPILTSNNYQSIESNYMRQRHYAVLAFLALLASAGAHSVELGEARVRSYIGQPLSADIELNGMENDLAPVQAALADKDVYRGANIAMHPALSGASISVIQREGKRYLRISSPRRVESDLVNVFFELTENGQRSVRQVSLWLKVDPSPAPPPAPVAAKPAAEVMAAAAPVARIAKPVPPPVAPAVAGAAPLPVRAPVIAPILRAAPAVAPVACVAQFSAAQIASCTALDAKNAALNTQILDLEEKVKRLTVAMQAGALVPAVAAPAVAKAAPKPLPSKLTPMGAAQAKPAGSTPWLFIGIASAVVFAVIGLLLLLLTRKRKGTKVKPTAKVGLGFIASVKNRLLPAKNDSSLTTAEEPAAG</sequence>
<feature type="domain" description="FimV N-terminal" evidence="3">
    <location>
        <begin position="40"/>
        <end position="142"/>
    </location>
</feature>
<gene>
    <name evidence="4" type="ORF">CR105_21255</name>
</gene>